<dbReference type="RefSeq" id="WP_263413150.1">
    <property type="nucleotide sequence ID" value="NZ_BAABBH010000001.1"/>
</dbReference>
<feature type="coiled-coil region" evidence="1">
    <location>
        <begin position="547"/>
        <end position="633"/>
    </location>
</feature>
<feature type="compositionally biased region" description="Gly residues" evidence="2">
    <location>
        <begin position="221"/>
        <end position="235"/>
    </location>
</feature>
<feature type="region of interest" description="Disordered" evidence="2">
    <location>
        <begin position="216"/>
        <end position="235"/>
    </location>
</feature>
<keyword evidence="1" id="KW-0175">Coiled coil</keyword>
<comment type="caution">
    <text evidence="4">The sequence shown here is derived from an EMBL/GenBank/DDBJ whole genome shotgun (WGS) entry which is preliminary data.</text>
</comment>
<dbReference type="PANTHER" id="PTHR31005:SF8">
    <property type="entry name" value="DUF4139 DOMAIN-CONTAINING PROTEIN"/>
    <property type="match status" value="1"/>
</dbReference>
<evidence type="ECO:0000256" key="2">
    <source>
        <dbReference type="SAM" id="MobiDB-lite"/>
    </source>
</evidence>
<feature type="domain" description="DUF4139" evidence="3">
    <location>
        <begin position="129"/>
        <end position="453"/>
    </location>
</feature>
<name>A0ABW9KHP1_9BACT</name>
<dbReference type="Pfam" id="PF13598">
    <property type="entry name" value="DUF4139"/>
    <property type="match status" value="1"/>
</dbReference>
<dbReference type="InterPro" id="IPR011935">
    <property type="entry name" value="CHP02231"/>
</dbReference>
<evidence type="ECO:0000256" key="1">
    <source>
        <dbReference type="SAM" id="Coils"/>
    </source>
</evidence>
<evidence type="ECO:0000259" key="3">
    <source>
        <dbReference type="Pfam" id="PF13598"/>
    </source>
</evidence>
<evidence type="ECO:0000313" key="5">
    <source>
        <dbReference type="Proteomes" id="UP001634747"/>
    </source>
</evidence>
<reference evidence="4 5" key="1">
    <citation type="submission" date="2024-12" db="EMBL/GenBank/DDBJ databases">
        <authorList>
            <person name="Lee Y."/>
        </authorList>
    </citation>
    <scope>NUCLEOTIDE SEQUENCE [LARGE SCALE GENOMIC DNA]</scope>
    <source>
        <strain evidence="4 5">03SUJ4</strain>
    </source>
</reference>
<keyword evidence="5" id="KW-1185">Reference proteome</keyword>
<accession>A0ABW9KHP1</accession>
<dbReference type="InterPro" id="IPR037291">
    <property type="entry name" value="DUF4139"/>
</dbReference>
<dbReference type="EMBL" id="JBJYXY010000001">
    <property type="protein sequence ID" value="MFN2975320.1"/>
    <property type="molecule type" value="Genomic_DNA"/>
</dbReference>
<organism evidence="4 5">
    <name type="scientific">Terriglobus aquaticus</name>
    <dbReference type="NCBI Taxonomy" id="940139"/>
    <lineage>
        <taxon>Bacteria</taxon>
        <taxon>Pseudomonadati</taxon>
        <taxon>Acidobacteriota</taxon>
        <taxon>Terriglobia</taxon>
        <taxon>Terriglobales</taxon>
        <taxon>Acidobacteriaceae</taxon>
        <taxon>Terriglobus</taxon>
    </lineage>
</organism>
<gene>
    <name evidence="4" type="ORF">ACK2TP_06060</name>
</gene>
<proteinExistence type="predicted"/>
<dbReference type="Proteomes" id="UP001634747">
    <property type="component" value="Unassembled WGS sequence"/>
</dbReference>
<evidence type="ECO:0000313" key="4">
    <source>
        <dbReference type="EMBL" id="MFN2975320.1"/>
    </source>
</evidence>
<protein>
    <submittedName>
        <fullName evidence="4">DUF4139 domain-containing protein</fullName>
    </submittedName>
</protein>
<dbReference type="PANTHER" id="PTHR31005">
    <property type="entry name" value="DUF4139 DOMAIN-CONTAINING PROTEIN"/>
    <property type="match status" value="1"/>
</dbReference>
<sequence length="636" mass="68832">MKALPLALAADPTATDLYSAIRGARVEITGEGGAFTGRILNVEIRETATPKLAAADGTAPILERQYLTVVSDAGVVRTFELTGRTGVRLLDRSVQGGLERYLETLASNHQDGLRHLTLTDSGTAAPRELRVSYISEVPVWKCTYRVLFDTAGRGTTAKSATLQGWAVIDNTVGTDWNNVQLSLIAGAPQSFVQPISQPTYSRRREIALPQEAQLTPQTHEGGLGTGTGSGMRSGSGNGYGSGAGYNVAGGVMGSLGLSTHGAVPAGQRSIASDGVHRDRLAALAESAAASPVSYEESASASIAPQITTSSFDDYFEYKLTEPVTIRKNESALVPILQAKVEVDPVTLWSPSEPQPLRALWVRNTSGLTLDRGSFSILENGNFSGQGLLDPIHPGERRLLSYAADRAVRVTPEVAAQPDSRSRQVQQITVARGVMTVRSAEVAEETYLVHNAAGDVRTVIVERPKRSGWTLDSDPRPEETSANAYRFRVVAQPGETVRLHVGERHDLRARYQLANTNEDQLLLLLRQDGNPPAVVAALQPVLAAKRHLSDLDAEVARHDNQVRDITNDQTRLRNNLQALKGTAEERALAKRYTDELNRQEDQIAQLRTEIAALRQQQQATRDALATQLESLQLDVTL</sequence>